<dbReference type="PANTHER" id="PTHR11346">
    <property type="entry name" value="GALECTIN"/>
    <property type="match status" value="1"/>
</dbReference>
<evidence type="ECO:0000256" key="3">
    <source>
        <dbReference type="SAM" id="SignalP"/>
    </source>
</evidence>
<dbReference type="SMART" id="SM00276">
    <property type="entry name" value="GLECT"/>
    <property type="match status" value="2"/>
</dbReference>
<dbReference type="CDD" id="cd00070">
    <property type="entry name" value="GLECT"/>
    <property type="match status" value="2"/>
</dbReference>
<evidence type="ECO:0000313" key="5">
    <source>
        <dbReference type="EMBL" id="PNF41850.1"/>
    </source>
</evidence>
<reference evidence="5 6" key="1">
    <citation type="submission" date="2017-12" db="EMBL/GenBank/DDBJ databases">
        <title>Hemimetabolous genomes reveal molecular basis of termite eusociality.</title>
        <authorList>
            <person name="Harrison M.C."/>
            <person name="Jongepier E."/>
            <person name="Robertson H.M."/>
            <person name="Arning N."/>
            <person name="Bitard-Feildel T."/>
            <person name="Chao H."/>
            <person name="Childers C.P."/>
            <person name="Dinh H."/>
            <person name="Doddapaneni H."/>
            <person name="Dugan S."/>
            <person name="Gowin J."/>
            <person name="Greiner C."/>
            <person name="Han Y."/>
            <person name="Hu H."/>
            <person name="Hughes D.S.T."/>
            <person name="Huylmans A.-K."/>
            <person name="Kemena C."/>
            <person name="Kremer L.P.M."/>
            <person name="Lee S.L."/>
            <person name="Lopez-Ezquerra A."/>
            <person name="Mallet L."/>
            <person name="Monroy-Kuhn J.M."/>
            <person name="Moser A."/>
            <person name="Murali S.C."/>
            <person name="Muzny D.M."/>
            <person name="Otani S."/>
            <person name="Piulachs M.-D."/>
            <person name="Poelchau M."/>
            <person name="Qu J."/>
            <person name="Schaub F."/>
            <person name="Wada-Katsumata A."/>
            <person name="Worley K.C."/>
            <person name="Xie Q."/>
            <person name="Ylla G."/>
            <person name="Poulsen M."/>
            <person name="Gibbs R.A."/>
            <person name="Schal C."/>
            <person name="Richards S."/>
            <person name="Belles X."/>
            <person name="Korb J."/>
            <person name="Bornberg-Bauer E."/>
        </authorList>
    </citation>
    <scope>NUCLEOTIDE SEQUENCE [LARGE SCALE GENOMIC DNA]</scope>
    <source>
        <tissue evidence="5">Whole body</tissue>
    </source>
</reference>
<keyword evidence="3" id="KW-0732">Signal</keyword>
<dbReference type="InParanoid" id="A0A2J7RLZ0"/>
<dbReference type="PANTHER" id="PTHR11346:SF147">
    <property type="entry name" value="GALECTIN"/>
    <property type="match status" value="1"/>
</dbReference>
<keyword evidence="6" id="KW-1185">Reference proteome</keyword>
<dbReference type="SUPFAM" id="SSF49899">
    <property type="entry name" value="Concanavalin A-like lectins/glucanases"/>
    <property type="match status" value="2"/>
</dbReference>
<dbReference type="OrthoDB" id="6251307at2759"/>
<keyword evidence="1 2" id="KW-0430">Lectin</keyword>
<gene>
    <name evidence="5" type="ORF">B7P43_G15802</name>
</gene>
<comment type="caution">
    <text evidence="5">The sequence shown here is derived from an EMBL/GenBank/DDBJ whole genome shotgun (WGS) entry which is preliminary data.</text>
</comment>
<dbReference type="InterPro" id="IPR044156">
    <property type="entry name" value="Galectin-like"/>
</dbReference>
<protein>
    <recommendedName>
        <fullName evidence="2">Galectin</fullName>
    </recommendedName>
</protein>
<dbReference type="Pfam" id="PF00337">
    <property type="entry name" value="Gal-bind_lectin"/>
    <property type="match status" value="2"/>
</dbReference>
<dbReference type="InterPro" id="IPR013320">
    <property type="entry name" value="ConA-like_dom_sf"/>
</dbReference>
<sequence length="391" mass="44229">MNKQHHIAFLFFVVCLFQLPITRSQLLCQTSDRPQVVEFLPDDGAPLVAPLRSGLPVGSVLSLEGSAPLDAQEFVAELLIPDNVRFLEQSPMALSFRAQFDIEQIYHNSFLEHAWGKQEIPNWFPLQPGADFNITFESEDQGFKIYVNQEFFWMFFHRVDPSQVSHVRVAGDITLYKLTYHVGMQQKCRPRGDLHAQQLPVSGAVPHMAHLQHPFSTGSVISVTGTLNNNAEWMIINLQSDGDFEDVIVLQFNAQLKDGTVIHNTYFNGVWGWDFSNDTVPLQRGAEFSIDFHSDKRHIKVCINGALFSRYEHRLNPERVTMVLVNGALTLKSVLHYTNGTWSGIPQSSFKTCSPLGVSPSFKNILCELCSHLPDQDMSVMATPVRFKQRP</sequence>
<dbReference type="GO" id="GO:0030246">
    <property type="term" value="F:carbohydrate binding"/>
    <property type="evidence" value="ECO:0007669"/>
    <property type="project" value="UniProtKB-UniRule"/>
</dbReference>
<feature type="domain" description="Galectin" evidence="4">
    <location>
        <begin position="207"/>
        <end position="337"/>
    </location>
</feature>
<evidence type="ECO:0000256" key="2">
    <source>
        <dbReference type="RuleBase" id="RU102079"/>
    </source>
</evidence>
<feature type="signal peptide" evidence="3">
    <location>
        <begin position="1"/>
        <end position="24"/>
    </location>
</feature>
<dbReference type="PROSITE" id="PS51304">
    <property type="entry name" value="GALECTIN"/>
    <property type="match status" value="2"/>
</dbReference>
<dbReference type="Gene3D" id="2.60.120.200">
    <property type="match status" value="2"/>
</dbReference>
<dbReference type="InterPro" id="IPR001079">
    <property type="entry name" value="Galectin_CRD"/>
</dbReference>
<evidence type="ECO:0000259" key="4">
    <source>
        <dbReference type="PROSITE" id="PS51304"/>
    </source>
</evidence>
<accession>A0A2J7RLZ0</accession>
<proteinExistence type="predicted"/>
<organism evidence="5 6">
    <name type="scientific">Cryptotermes secundus</name>
    <dbReference type="NCBI Taxonomy" id="105785"/>
    <lineage>
        <taxon>Eukaryota</taxon>
        <taxon>Metazoa</taxon>
        <taxon>Ecdysozoa</taxon>
        <taxon>Arthropoda</taxon>
        <taxon>Hexapoda</taxon>
        <taxon>Insecta</taxon>
        <taxon>Pterygota</taxon>
        <taxon>Neoptera</taxon>
        <taxon>Polyneoptera</taxon>
        <taxon>Dictyoptera</taxon>
        <taxon>Blattodea</taxon>
        <taxon>Blattoidea</taxon>
        <taxon>Termitoidae</taxon>
        <taxon>Kalotermitidae</taxon>
        <taxon>Cryptotermitinae</taxon>
        <taxon>Cryptotermes</taxon>
    </lineage>
</organism>
<feature type="domain" description="Galectin" evidence="4">
    <location>
        <begin position="47"/>
        <end position="181"/>
    </location>
</feature>
<dbReference type="STRING" id="105785.A0A2J7RLZ0"/>
<dbReference type="EMBL" id="NEVH01002584">
    <property type="protein sequence ID" value="PNF41850.1"/>
    <property type="molecule type" value="Genomic_DNA"/>
</dbReference>
<evidence type="ECO:0000313" key="6">
    <source>
        <dbReference type="Proteomes" id="UP000235965"/>
    </source>
</evidence>
<feature type="chain" id="PRO_5014339770" description="Galectin" evidence="3">
    <location>
        <begin position="25"/>
        <end position="391"/>
    </location>
</feature>
<evidence type="ECO:0000256" key="1">
    <source>
        <dbReference type="ARBA" id="ARBA00022734"/>
    </source>
</evidence>
<dbReference type="Proteomes" id="UP000235965">
    <property type="component" value="Unassembled WGS sequence"/>
</dbReference>
<dbReference type="SMART" id="SM00908">
    <property type="entry name" value="Gal-bind_lectin"/>
    <property type="match status" value="2"/>
</dbReference>
<name>A0A2J7RLZ0_9NEOP</name>
<dbReference type="AlphaFoldDB" id="A0A2J7RLZ0"/>